<dbReference type="InterPro" id="IPR006710">
    <property type="entry name" value="Glyco_hydro_43"/>
</dbReference>
<organism evidence="7 8">
    <name type="scientific">Agromyces luteolus</name>
    <dbReference type="NCBI Taxonomy" id="88373"/>
    <lineage>
        <taxon>Bacteria</taxon>
        <taxon>Bacillati</taxon>
        <taxon>Actinomycetota</taxon>
        <taxon>Actinomycetes</taxon>
        <taxon>Micrococcales</taxon>
        <taxon>Microbacteriaceae</taxon>
        <taxon>Agromyces</taxon>
    </lineage>
</organism>
<reference evidence="7 8" key="1">
    <citation type="submission" date="2019-11" db="EMBL/GenBank/DDBJ databases">
        <title>Agromyces kandeliae sp. nov., isolated from mangrove soil.</title>
        <authorList>
            <person name="Wang R."/>
        </authorList>
    </citation>
    <scope>NUCLEOTIDE SEQUENCE [LARGE SCALE GENOMIC DNA]</scope>
    <source>
        <strain evidence="7 8">JCM 11431</strain>
    </source>
</reference>
<feature type="active site" description="Proton donor" evidence="4">
    <location>
        <position position="176"/>
    </location>
</feature>
<feature type="site" description="Important for catalytic activity, responsible for pKa modulation of the active site Glu and correct orientation of both the proton donor and substrate" evidence="5">
    <location>
        <position position="123"/>
    </location>
</feature>
<keyword evidence="8" id="KW-1185">Reference proteome</keyword>
<dbReference type="SUPFAM" id="SSF49899">
    <property type="entry name" value="Concanavalin A-like lectins/glucanases"/>
    <property type="match status" value="1"/>
</dbReference>
<dbReference type="SUPFAM" id="SSF75005">
    <property type="entry name" value="Arabinanase/levansucrase/invertase"/>
    <property type="match status" value="1"/>
</dbReference>
<dbReference type="EMBL" id="WODA01000025">
    <property type="protein sequence ID" value="MUN08629.1"/>
    <property type="molecule type" value="Genomic_DNA"/>
</dbReference>
<evidence type="ECO:0000256" key="1">
    <source>
        <dbReference type="ARBA" id="ARBA00009865"/>
    </source>
</evidence>
<keyword evidence="3 6" id="KW-0326">Glycosidase</keyword>
<proteinExistence type="inferred from homology"/>
<comment type="caution">
    <text evidence="7">The sequence shown here is derived from an EMBL/GenBank/DDBJ whole genome shotgun (WGS) entry which is preliminary data.</text>
</comment>
<evidence type="ECO:0000256" key="4">
    <source>
        <dbReference type="PIRSR" id="PIRSR606710-1"/>
    </source>
</evidence>
<keyword evidence="2 6" id="KW-0378">Hydrolase</keyword>
<accession>A0A7C9HSR2</accession>
<dbReference type="GO" id="GO:0004553">
    <property type="term" value="F:hydrolase activity, hydrolyzing O-glycosyl compounds"/>
    <property type="evidence" value="ECO:0007669"/>
    <property type="project" value="InterPro"/>
</dbReference>
<dbReference type="InterPro" id="IPR051795">
    <property type="entry name" value="Glycosyl_Hydrlase_43"/>
</dbReference>
<dbReference type="AlphaFoldDB" id="A0A7C9HSR2"/>
<dbReference type="RefSeq" id="WP_166548909.1">
    <property type="nucleotide sequence ID" value="NZ_BAAAIA010000008.1"/>
</dbReference>
<evidence type="ECO:0000313" key="7">
    <source>
        <dbReference type="EMBL" id="MUN08629.1"/>
    </source>
</evidence>
<gene>
    <name evidence="7" type="ORF">GLX25_16090</name>
</gene>
<dbReference type="InterPro" id="IPR013320">
    <property type="entry name" value="ConA-like_dom_sf"/>
</dbReference>
<dbReference type="Gene3D" id="2.60.120.200">
    <property type="match status" value="1"/>
</dbReference>
<dbReference type="InterPro" id="IPR023296">
    <property type="entry name" value="Glyco_hydro_beta-prop_sf"/>
</dbReference>
<name>A0A7C9HSR2_9MICO</name>
<evidence type="ECO:0000256" key="2">
    <source>
        <dbReference type="ARBA" id="ARBA00022801"/>
    </source>
</evidence>
<feature type="active site" description="Proton acceptor" evidence="4">
    <location>
        <position position="14"/>
    </location>
</feature>
<dbReference type="GO" id="GO:0005975">
    <property type="term" value="P:carbohydrate metabolic process"/>
    <property type="evidence" value="ECO:0007669"/>
    <property type="project" value="InterPro"/>
</dbReference>
<evidence type="ECO:0000313" key="8">
    <source>
        <dbReference type="Proteomes" id="UP000480122"/>
    </source>
</evidence>
<dbReference type="CDD" id="cd18617">
    <property type="entry name" value="GH43_XynB-like"/>
    <property type="match status" value="1"/>
</dbReference>
<protein>
    <submittedName>
        <fullName evidence="7">Family 43 glycosylhydrolase</fullName>
    </submittedName>
</protein>
<comment type="similarity">
    <text evidence="1 6">Belongs to the glycosyl hydrolase 43 family.</text>
</comment>
<dbReference type="PANTHER" id="PTHR42812:SF12">
    <property type="entry name" value="BETA-XYLOSIDASE-RELATED"/>
    <property type="match status" value="1"/>
</dbReference>
<dbReference type="Gene3D" id="2.115.10.20">
    <property type="entry name" value="Glycosyl hydrolase domain, family 43"/>
    <property type="match status" value="1"/>
</dbReference>
<dbReference type="Pfam" id="PF04616">
    <property type="entry name" value="Glyco_hydro_43"/>
    <property type="match status" value="1"/>
</dbReference>
<evidence type="ECO:0000256" key="5">
    <source>
        <dbReference type="PIRSR" id="PIRSR606710-2"/>
    </source>
</evidence>
<dbReference type="Proteomes" id="UP000480122">
    <property type="component" value="Unassembled WGS sequence"/>
</dbReference>
<evidence type="ECO:0000256" key="6">
    <source>
        <dbReference type="RuleBase" id="RU361187"/>
    </source>
</evidence>
<sequence>MSAAQPVIPGFYPDPSICRVGDTYYLASSSFEYRPAVPIHESQDLVDWTFVGNAITTSSQLADSDGTGSTGVFAPTLRHHDGLFWLITTDVVDGTPEQTLQHAEDVRGPWSAPVRTRGAGGIDPDISWDGADCYLTWSHFDAAGSEIRQARVDPYTAELLEEPRLLWSGTGLAFPEGPHIFFREGWWYLLIAEGGTERGHCVSIARGPSPRGPFAGAPQNPIFSHRSLPTPVQNVGHADLVECSDGSWAMAYLGVRPRGTSPGFHVNGRETFVAGIDWRDGWPVVDEERFVAASVDTSFIDDFAAPKLHGRWISPGVFPDTFARGTENGLLLESRVQCTLGVRTRDDAWTAEAELSIEDGSASMEVRIDRDNAYGIALDGSDAVATIRIGGMTWSLGAAKLTDNVHRLRIRARSTRSIRGVSTGPDRIELAVGDAHDWRVLGDLDGRYLSTEVTGGFTGRIVGVAVENGRAVLRRFSYTTGETMQ</sequence>
<dbReference type="PANTHER" id="PTHR42812">
    <property type="entry name" value="BETA-XYLOSIDASE"/>
    <property type="match status" value="1"/>
</dbReference>
<evidence type="ECO:0000256" key="3">
    <source>
        <dbReference type="ARBA" id="ARBA00023295"/>
    </source>
</evidence>